<organism evidence="9 10">
    <name type="scientific">Candidatus Pandoraea novymonadis</name>
    <dbReference type="NCBI Taxonomy" id="1808959"/>
    <lineage>
        <taxon>Bacteria</taxon>
        <taxon>Pseudomonadati</taxon>
        <taxon>Pseudomonadota</taxon>
        <taxon>Betaproteobacteria</taxon>
        <taxon>Burkholderiales</taxon>
        <taxon>Burkholderiaceae</taxon>
        <taxon>Pandoraea</taxon>
    </lineage>
</organism>
<comment type="caution">
    <text evidence="9">The sequence shown here is derived from an EMBL/GenBank/DDBJ whole genome shotgun (WGS) entry which is preliminary data.</text>
</comment>
<keyword evidence="7" id="KW-1003">Cell membrane</keyword>
<comment type="function">
    <text evidence="7">Involved in lipopolysaccharide (LPS) biosynthesis. Catalyzes the transfer of 3-deoxy-D-manno-octulosonate (Kdo) residue(s) from CMP-Kdo to lipid IV(A), the tetraacyldisaccharide-1,4'-bisphosphate precursor of lipid A.</text>
</comment>
<dbReference type="Gene3D" id="3.40.50.11720">
    <property type="entry name" value="3-Deoxy-D-manno-octulosonic-acid transferase, N-terminal domain"/>
    <property type="match status" value="1"/>
</dbReference>
<protein>
    <recommendedName>
        <fullName evidence="3 7">3-deoxy-D-manno-octulosonic acid transferase</fullName>
        <shortName evidence="7">Kdo transferase</shortName>
        <ecNumber evidence="2 7">2.4.99.12</ecNumber>
    </recommendedName>
    <alternativeName>
        <fullName evidence="5 7">Lipid IV(A) 3-deoxy-D-manno-octulosonic acid transferase</fullName>
    </alternativeName>
</protein>
<dbReference type="PANTHER" id="PTHR42755">
    <property type="entry name" value="3-DEOXY-MANNO-OCTULOSONATE CYTIDYLYLTRANSFERASE"/>
    <property type="match status" value="1"/>
</dbReference>
<reference evidence="9 10" key="1">
    <citation type="journal article" date="2017" name="Front. Microbiol.">
        <title>Genome of Ca. Pandoraea novymonadis, an Endosymbiotic Bacterium of the Trypanosomatid Novymonas esmeraldas.</title>
        <authorList>
            <person name="Kostygov A.Y."/>
            <person name="Butenko A."/>
            <person name="Nenarokova A."/>
            <person name="Tashyreva D."/>
            <person name="Flegontov P."/>
            <person name="Lukes J."/>
            <person name="Yurchenko V."/>
        </authorList>
    </citation>
    <scope>NUCLEOTIDE SEQUENCE [LARGE SCALE GENOMIC DNA]</scope>
    <source>
        <strain evidence="9 10">E262</strain>
    </source>
</reference>
<dbReference type="InterPro" id="IPR038107">
    <property type="entry name" value="Glycos_transf_N_sf"/>
</dbReference>
<dbReference type="EC" id="2.4.99.12" evidence="2 7"/>
<dbReference type="InterPro" id="IPR007507">
    <property type="entry name" value="Glycos_transf_N"/>
</dbReference>
<accession>A0ABX5FF61</accession>
<evidence type="ECO:0000256" key="5">
    <source>
        <dbReference type="ARBA" id="ARBA00031445"/>
    </source>
</evidence>
<evidence type="ECO:0000256" key="7">
    <source>
        <dbReference type="RuleBase" id="RU365103"/>
    </source>
</evidence>
<evidence type="ECO:0000256" key="1">
    <source>
        <dbReference type="ARBA" id="ARBA00004713"/>
    </source>
</evidence>
<evidence type="ECO:0000256" key="6">
    <source>
        <dbReference type="ARBA" id="ARBA00049183"/>
    </source>
</evidence>
<evidence type="ECO:0000313" key="9">
    <source>
        <dbReference type="EMBL" id="PSB92343.1"/>
    </source>
</evidence>
<keyword evidence="7" id="KW-0812">Transmembrane</keyword>
<name>A0ABX5FF61_9BURK</name>
<comment type="pathway">
    <text evidence="1 7">Bacterial outer membrane biogenesis; LPS core biosynthesis.</text>
</comment>
<keyword evidence="4 7" id="KW-0808">Transferase</keyword>
<dbReference type="Proteomes" id="UP000242660">
    <property type="component" value="Unassembled WGS sequence"/>
</dbReference>
<keyword evidence="7" id="KW-0448">Lipopolysaccharide biosynthesis</keyword>
<sequence length="434" mass="48616">MRYFEILRLIYGALWFFIAPIALARLWWRGRFEPGYRLHVKEHFGFYATLPWEGRPIIWVHAVSVGETRAAQPLIEMLLSRYPDHALLLTHMTPTGRATGYQLFGERVIRCYLPYDMAGAVKRFLNYYKPRLGVLLETEVWPNLIHICKQLAIPLVLANARMSDRSFKRALTFGHAVVSVFSGFSGVLAQSNADAQRLRMLGAVNVHMLGNLKFDLAPSMALQAVGRQWRSRFSQRPVWLAASTRDGEEMLLLQARRELMSNGGKAARALLILVPRHPQRFDAVISLMKKSGLRVMRRSEWGDGEDQLPLDVDVLFGDSMGEMTAYFTASDIAFIGGSLRPFGGQNLIEACAVGTPVLFGPHMFNFAQVSEDALDAGAAWRVSDNNPTELGTAMAALLCSDQKRAIMSAAALSFAREHRGATERTVHILDHWLG</sequence>
<gene>
    <name evidence="9" type="primary">waaA</name>
    <name evidence="9" type="ORF">BZL35_00583</name>
</gene>
<proteinExistence type="inferred from homology"/>
<dbReference type="Gene3D" id="3.40.50.2000">
    <property type="entry name" value="Glycogen Phosphorylase B"/>
    <property type="match status" value="1"/>
</dbReference>
<evidence type="ECO:0000313" key="10">
    <source>
        <dbReference type="Proteomes" id="UP000242660"/>
    </source>
</evidence>
<dbReference type="InterPro" id="IPR039901">
    <property type="entry name" value="Kdotransferase"/>
</dbReference>
<comment type="catalytic activity">
    <reaction evidence="6 7">
        <text>lipid IVA (E. coli) + CMP-3-deoxy-beta-D-manno-octulosonate = alpha-Kdo-(2-&gt;6)-lipid IVA (E. coli) + CMP + H(+)</text>
        <dbReference type="Rhea" id="RHEA:28066"/>
        <dbReference type="ChEBI" id="CHEBI:15378"/>
        <dbReference type="ChEBI" id="CHEBI:58603"/>
        <dbReference type="ChEBI" id="CHEBI:60364"/>
        <dbReference type="ChEBI" id="CHEBI:60377"/>
        <dbReference type="ChEBI" id="CHEBI:85987"/>
        <dbReference type="EC" id="2.4.99.12"/>
    </reaction>
</comment>
<keyword evidence="7" id="KW-0472">Membrane</keyword>
<evidence type="ECO:0000256" key="4">
    <source>
        <dbReference type="ARBA" id="ARBA00022679"/>
    </source>
</evidence>
<evidence type="ECO:0000256" key="2">
    <source>
        <dbReference type="ARBA" id="ARBA00012621"/>
    </source>
</evidence>
<dbReference type="SUPFAM" id="SSF53756">
    <property type="entry name" value="UDP-Glycosyltransferase/glycogen phosphorylase"/>
    <property type="match status" value="1"/>
</dbReference>
<comment type="similarity">
    <text evidence="7">Belongs to the glycosyltransferase group 1 family.</text>
</comment>
<evidence type="ECO:0000259" key="8">
    <source>
        <dbReference type="Pfam" id="PF04413"/>
    </source>
</evidence>
<comment type="subcellular location">
    <subcellularLocation>
        <location evidence="7">Cell membrane</location>
    </subcellularLocation>
</comment>
<keyword evidence="10" id="KW-1185">Reference proteome</keyword>
<dbReference type="Pfam" id="PF04413">
    <property type="entry name" value="Glycos_transf_N"/>
    <property type="match status" value="1"/>
</dbReference>
<dbReference type="EMBL" id="MUHY01000001">
    <property type="protein sequence ID" value="PSB92343.1"/>
    <property type="molecule type" value="Genomic_DNA"/>
</dbReference>
<keyword evidence="7" id="KW-1133">Transmembrane helix</keyword>
<dbReference type="NCBIfam" id="NF004386">
    <property type="entry name" value="PRK05749.1-2"/>
    <property type="match status" value="1"/>
</dbReference>
<feature type="domain" description="3-deoxy-D-manno-octulosonic-acid transferase N-terminal" evidence="8">
    <location>
        <begin position="40"/>
        <end position="215"/>
    </location>
</feature>
<feature type="transmembrane region" description="Helical" evidence="7">
    <location>
        <begin position="6"/>
        <end position="28"/>
    </location>
</feature>
<dbReference type="PANTHER" id="PTHR42755:SF1">
    <property type="entry name" value="3-DEOXY-D-MANNO-OCTULOSONIC ACID TRANSFERASE, MITOCHONDRIAL-RELATED"/>
    <property type="match status" value="1"/>
</dbReference>
<dbReference type="GO" id="GO:0016740">
    <property type="term" value="F:transferase activity"/>
    <property type="evidence" value="ECO:0007669"/>
    <property type="project" value="UniProtKB-KW"/>
</dbReference>
<evidence type="ECO:0000256" key="3">
    <source>
        <dbReference type="ARBA" id="ARBA00019077"/>
    </source>
</evidence>